<evidence type="ECO:0000313" key="2">
    <source>
        <dbReference type="Proteomes" id="UP000464378"/>
    </source>
</evidence>
<dbReference type="PANTHER" id="PTHR43737:SF1">
    <property type="entry name" value="DUF1501 DOMAIN-CONTAINING PROTEIN"/>
    <property type="match status" value="1"/>
</dbReference>
<organism evidence="1">
    <name type="scientific">Tuwongella immobilis</name>
    <dbReference type="NCBI Taxonomy" id="692036"/>
    <lineage>
        <taxon>Bacteria</taxon>
        <taxon>Pseudomonadati</taxon>
        <taxon>Planctomycetota</taxon>
        <taxon>Planctomycetia</taxon>
        <taxon>Gemmatales</taxon>
        <taxon>Gemmataceae</taxon>
        <taxon>Tuwongella</taxon>
    </lineage>
</organism>
<dbReference type="EMBL" id="LR586016">
    <property type="protein sequence ID" value="VIP05623.1"/>
    <property type="molecule type" value="Genomic_DNA"/>
</dbReference>
<dbReference type="RefSeq" id="WP_162660742.1">
    <property type="nucleotide sequence ID" value="NZ_LR593887.1"/>
</dbReference>
<dbReference type="InterPro" id="IPR010869">
    <property type="entry name" value="DUF1501"/>
</dbReference>
<proteinExistence type="predicted"/>
<dbReference type="AlphaFoldDB" id="A0A6C2YWU9"/>
<sequence length="456" mass="49934">MLRLDAEQTARSGNGFSRRDFLHVGSLGGLGLTLPRYAAAKEAAQTPDSDVNCIMLFLVGGPSQLDTFDLKPKAPAEIRGPFKPIATKVPGIQISEIFPKLASHTDKFSLIRSMYHTATAVHDTGHQMMQTGRLFTGGIEHPHVGCVLGYQKGGRGELPAHVLMPRPIGRTGGNMPHGQNAGYLGKPHDPFVLNADPSVPNFQVPDLLPPDYLPPVRAERRQKLRDQVEASLKSFETSSAAKQMDHHFDLAYRLMSSAKAREAFALEKEPAAVRDRYGRTRFGQCCLMARRLIEAGVRFVTVNMFETVFDELTWDIHGSRPFTDIEEMANQIAPNFDQAYSALLDDLSQRGLLRNTVVVATGEFGRTPKINPAGGRDHHPGVWTMLMGGGPIRGGQIIGESDEMAYAPKSRPTTPAEIAATIYQALGLDPHTDLPGPQGRPIPMVDYAVSPLRELF</sequence>
<name>A0A6C2YWU9_9BACT</name>
<evidence type="ECO:0000313" key="1">
    <source>
        <dbReference type="EMBL" id="VIP05623.1"/>
    </source>
</evidence>
<dbReference type="InterPro" id="IPR006311">
    <property type="entry name" value="TAT_signal"/>
</dbReference>
<dbReference type="PANTHER" id="PTHR43737">
    <property type="entry name" value="BLL7424 PROTEIN"/>
    <property type="match status" value="1"/>
</dbReference>
<keyword evidence="2" id="KW-1185">Reference proteome</keyword>
<gene>
    <name evidence="1" type="ORF">GMBLW1_35700</name>
</gene>
<dbReference type="Pfam" id="PF07394">
    <property type="entry name" value="DUF1501"/>
    <property type="match status" value="1"/>
</dbReference>
<dbReference type="PROSITE" id="PS51318">
    <property type="entry name" value="TAT"/>
    <property type="match status" value="1"/>
</dbReference>
<accession>A0A6C2YWU9</accession>
<dbReference type="InterPro" id="IPR017850">
    <property type="entry name" value="Alkaline_phosphatase_core_sf"/>
</dbReference>
<evidence type="ECO:0008006" key="3">
    <source>
        <dbReference type="Google" id="ProtNLM"/>
    </source>
</evidence>
<dbReference type="SUPFAM" id="SSF53649">
    <property type="entry name" value="Alkaline phosphatase-like"/>
    <property type="match status" value="1"/>
</dbReference>
<dbReference type="EMBL" id="LR593887">
    <property type="protein sequence ID" value="VTS08602.1"/>
    <property type="molecule type" value="Genomic_DNA"/>
</dbReference>
<dbReference type="Proteomes" id="UP000464378">
    <property type="component" value="Chromosome"/>
</dbReference>
<reference evidence="1" key="1">
    <citation type="submission" date="2019-04" db="EMBL/GenBank/DDBJ databases">
        <authorList>
            <consortium name="Science for Life Laboratories"/>
        </authorList>
    </citation>
    <scope>NUCLEOTIDE SEQUENCE</scope>
    <source>
        <strain evidence="1">MBLW1</strain>
    </source>
</reference>
<dbReference type="InParanoid" id="A0A6C2YWU9"/>
<protein>
    <recommendedName>
        <fullName evidence="3">DUF1501 domain-containing protein</fullName>
    </recommendedName>
</protein>
<dbReference type="KEGG" id="tim:GMBLW1_35700"/>